<dbReference type="OMA" id="RVFLDCI"/>
<dbReference type="GeneID" id="13291017"/>
<dbReference type="InterPro" id="IPR011006">
    <property type="entry name" value="CheY-like_superfamily"/>
</dbReference>
<dbReference type="SMART" id="SM00387">
    <property type="entry name" value="HATPase_c"/>
    <property type="match status" value="1"/>
</dbReference>
<evidence type="ECO:0000256" key="6">
    <source>
        <dbReference type="SAM" id="MobiDB-lite"/>
    </source>
</evidence>
<feature type="domain" description="Response regulatory" evidence="8">
    <location>
        <begin position="939"/>
        <end position="1080"/>
    </location>
</feature>
<dbReference type="Gene3D" id="3.30.450.40">
    <property type="match status" value="1"/>
</dbReference>
<protein>
    <recommendedName>
        <fullName evidence="2">histidine kinase</fullName>
        <ecNumber evidence="2">2.7.13.3</ecNumber>
    </recommendedName>
</protein>
<evidence type="ECO:0000256" key="2">
    <source>
        <dbReference type="ARBA" id="ARBA00012438"/>
    </source>
</evidence>
<dbReference type="InterPro" id="IPR001789">
    <property type="entry name" value="Sig_transdc_resp-reg_receiver"/>
</dbReference>
<dbReference type="PROSITE" id="PS50109">
    <property type="entry name" value="HIS_KIN"/>
    <property type="match status" value="1"/>
</dbReference>
<dbReference type="InterPro" id="IPR003594">
    <property type="entry name" value="HATPase_dom"/>
</dbReference>
<evidence type="ECO:0000259" key="7">
    <source>
        <dbReference type="PROSITE" id="PS50109"/>
    </source>
</evidence>
<dbReference type="SMART" id="SM00388">
    <property type="entry name" value="HisKA"/>
    <property type="match status" value="1"/>
</dbReference>
<gene>
    <name evidence="9" type="ORF">LEMA_P121490.1</name>
</gene>
<feature type="region of interest" description="Disordered" evidence="6">
    <location>
        <begin position="981"/>
        <end position="1002"/>
    </location>
</feature>
<dbReference type="eggNOG" id="KOG0519">
    <property type="taxonomic scope" value="Eukaryota"/>
</dbReference>
<feature type="compositionally biased region" description="Pro residues" evidence="6">
    <location>
        <begin position="989"/>
        <end position="1002"/>
    </location>
</feature>
<dbReference type="CDD" id="cd17546">
    <property type="entry name" value="REC_hyHK_CKI1_RcsC-like"/>
    <property type="match status" value="1"/>
</dbReference>
<organism evidence="10">
    <name type="scientific">Leptosphaeria maculans (strain JN3 / isolate v23.1.3 / race Av1-4-5-6-7-8)</name>
    <name type="common">Blackleg fungus</name>
    <name type="synonym">Phoma lingam</name>
    <dbReference type="NCBI Taxonomy" id="985895"/>
    <lineage>
        <taxon>Eukaryota</taxon>
        <taxon>Fungi</taxon>
        <taxon>Dikarya</taxon>
        <taxon>Ascomycota</taxon>
        <taxon>Pezizomycotina</taxon>
        <taxon>Dothideomycetes</taxon>
        <taxon>Pleosporomycetidae</taxon>
        <taxon>Pleosporales</taxon>
        <taxon>Pleosporineae</taxon>
        <taxon>Leptosphaeriaceae</taxon>
        <taxon>Plenodomus</taxon>
        <taxon>Plenodomus lingam/Leptosphaeria maculans species complex</taxon>
    </lineage>
</organism>
<feature type="region of interest" description="Disordered" evidence="6">
    <location>
        <begin position="44"/>
        <end position="72"/>
    </location>
</feature>
<feature type="compositionally biased region" description="Pro residues" evidence="6">
    <location>
        <begin position="882"/>
        <end position="894"/>
    </location>
</feature>
<dbReference type="SMART" id="SM00448">
    <property type="entry name" value="REC"/>
    <property type="match status" value="1"/>
</dbReference>
<evidence type="ECO:0000256" key="1">
    <source>
        <dbReference type="ARBA" id="ARBA00000085"/>
    </source>
</evidence>
<dbReference type="SUPFAM" id="SSF55781">
    <property type="entry name" value="GAF domain-like"/>
    <property type="match status" value="1"/>
</dbReference>
<dbReference type="Pfam" id="PF00072">
    <property type="entry name" value="Response_reg"/>
    <property type="match status" value="1"/>
</dbReference>
<feature type="compositionally biased region" description="Basic and acidic residues" evidence="6">
    <location>
        <begin position="44"/>
        <end position="66"/>
    </location>
</feature>
<evidence type="ECO:0000256" key="3">
    <source>
        <dbReference type="ARBA" id="ARBA00022679"/>
    </source>
</evidence>
<keyword evidence="10" id="KW-1185">Reference proteome</keyword>
<dbReference type="STRING" id="985895.E4ZSK5"/>
<dbReference type="AlphaFoldDB" id="E4ZSK5"/>
<feature type="modified residue" description="4-aspartylphosphate" evidence="5">
    <location>
        <position position="1010"/>
    </location>
</feature>
<dbReference type="InterPro" id="IPR036890">
    <property type="entry name" value="HATPase_C_sf"/>
</dbReference>
<dbReference type="HOGENOM" id="CLU_012737_0_0_1"/>
<comment type="catalytic activity">
    <reaction evidence="1">
        <text>ATP + protein L-histidine = ADP + protein N-phospho-L-histidine.</text>
        <dbReference type="EC" id="2.7.13.3"/>
    </reaction>
</comment>
<dbReference type="VEuPathDB" id="FungiDB:LEMA_P121490.1"/>
<evidence type="ECO:0000256" key="5">
    <source>
        <dbReference type="PROSITE-ProRule" id="PRU00169"/>
    </source>
</evidence>
<evidence type="ECO:0000256" key="4">
    <source>
        <dbReference type="ARBA" id="ARBA00022777"/>
    </source>
</evidence>
<dbReference type="Pfam" id="PF00512">
    <property type="entry name" value="HisKA"/>
    <property type="match status" value="1"/>
</dbReference>
<name>E4ZSK5_LEPMJ</name>
<dbReference type="OrthoDB" id="21225at2759"/>
<dbReference type="GO" id="GO:0000155">
    <property type="term" value="F:phosphorelay sensor kinase activity"/>
    <property type="evidence" value="ECO:0007669"/>
    <property type="project" value="InterPro"/>
</dbReference>
<dbReference type="InterPro" id="IPR036097">
    <property type="entry name" value="HisK_dim/P_sf"/>
</dbReference>
<accession>E4ZSK5</accession>
<dbReference type="PROSITE" id="PS50110">
    <property type="entry name" value="RESPONSE_REGULATORY"/>
    <property type="match status" value="1"/>
</dbReference>
<keyword evidence="4 9" id="KW-0418">Kinase</keyword>
<proteinExistence type="predicted"/>
<dbReference type="InterPro" id="IPR003661">
    <property type="entry name" value="HisK_dim/P_dom"/>
</dbReference>
<evidence type="ECO:0000313" key="10">
    <source>
        <dbReference type="Proteomes" id="UP000002668"/>
    </source>
</evidence>
<dbReference type="EC" id="2.7.13.3" evidence="2"/>
<dbReference type="SUPFAM" id="SSF52172">
    <property type="entry name" value="CheY-like"/>
    <property type="match status" value="1"/>
</dbReference>
<feature type="domain" description="Histidine kinase" evidence="7">
    <location>
        <begin position="487"/>
        <end position="727"/>
    </location>
</feature>
<dbReference type="PANTHER" id="PTHR43047">
    <property type="entry name" value="TWO-COMPONENT HISTIDINE PROTEIN KINASE"/>
    <property type="match status" value="1"/>
</dbReference>
<dbReference type="InParanoid" id="E4ZSK5"/>
<dbReference type="EMBL" id="FP929122">
    <property type="protein sequence ID" value="CBX94385.1"/>
    <property type="molecule type" value="Genomic_DNA"/>
</dbReference>
<sequence>MHGPTREILPLIPRLPASNSNEMISDFLAPSPFDLDLEHVQAEPTLRRDKRMLDTSHSENQDHCERNSMLPSSSQRASFFPRADAAILHSKHPSPALTERPTVVAPILDLANVDKPLSAWSVHVAQSIYPRREDVWAPAPIPEKLNGMGPCVADRYLFPILTRNERLRLTMMYYYTRDTLADDELISRLQEKVHLAKETVGWEFVIAGLLDHNTYTRVVTVGLPLAVLPRRESTCAHTVNQPPGTVFTLLNMVDDWRFKESPHVEQGGLRAYAGVPLRFETEFGDHVVFGSLCVASNSEQERLTIAQQRSLARLADWVVADIVHSARARRQRDRRRMLDMLAKAQNQCDEGENMEDAIPLLLREVYPSTTVCIHRTVDGQIVLEGGTAFAASDLEQGLWEDCDYFDSVIEERNHADMVAPRIVRVIATQCASQRIPTFLVVGSKDFRMVFDDVDAWFVEMCATTLCRFWHGTALKEALSAKENFLRGITHQLRTPIHGILGSVELLTEELKSLGVVSATAGSTPEGSPAAEQVDPYIYIKTIQASARELITTINSLIKLNQWADIAQAERVVALHTVSDIEMELLNETTVALPDDLSTRPSIIFQHDFPPNLDMLALDMRLFLDSIQPLVLDAAQNSAGGVVGVTLSLTEDNQSLIVDVEDNGCGIATSDYKRIFYAYEKVDMRTMDSGLGLTLACKSATLLNGHIALVSSFPCQGSHFRATFPDPICASSFPRDTQLRDNLVRLPSTYHRLSCSTRTTVLGQYFSKYLTNKGYAEATTPDGSFLILDYTPDLTKLYNHLSGMNTSQVAICLVPESAYFLNFGAKRIRQQNNVVYVQGPFLPTILDEALHLANSILAECPSTTLDPGSSAFGEGIALIPSSHPPIPNLDSPPEPGPHKPASLSSSQPLQTDLVQSVETLHITTPPPPPVHPSTCSTKPLTLLVDDNAINLRLLEMYCNRRNIPYRTATDGQKAIDLFSASLATPASNPDSPPHQPGSASPPPPFKLILMDLQMPVCDGIDATARIRRLEAKYKRARTVLCIVTGQDTPADRANADRAGADGYLVKPVGPRVLDQWVRRWFPGVEV</sequence>
<dbReference type="Gene3D" id="1.10.287.130">
    <property type="match status" value="1"/>
</dbReference>
<dbReference type="Pfam" id="PF02518">
    <property type="entry name" value="HATPase_c"/>
    <property type="match status" value="1"/>
</dbReference>
<evidence type="ECO:0000313" key="9">
    <source>
        <dbReference type="EMBL" id="CBX94385.1"/>
    </source>
</evidence>
<dbReference type="Gene3D" id="3.30.565.10">
    <property type="entry name" value="Histidine kinase-like ATPase, C-terminal domain"/>
    <property type="match status" value="1"/>
</dbReference>
<dbReference type="SUPFAM" id="SSF47384">
    <property type="entry name" value="Homodimeric domain of signal transducing histidine kinase"/>
    <property type="match status" value="1"/>
</dbReference>
<evidence type="ECO:0000259" key="8">
    <source>
        <dbReference type="PROSITE" id="PS50110"/>
    </source>
</evidence>
<dbReference type="InterPro" id="IPR029016">
    <property type="entry name" value="GAF-like_dom_sf"/>
</dbReference>
<dbReference type="InterPro" id="IPR005467">
    <property type="entry name" value="His_kinase_dom"/>
</dbReference>
<keyword evidence="5" id="KW-0597">Phosphoprotein</keyword>
<dbReference type="CDD" id="cd00082">
    <property type="entry name" value="HisKA"/>
    <property type="match status" value="1"/>
</dbReference>
<keyword evidence="3" id="KW-0808">Transferase</keyword>
<dbReference type="SUPFAM" id="SSF55874">
    <property type="entry name" value="ATPase domain of HSP90 chaperone/DNA topoisomerase II/histidine kinase"/>
    <property type="match status" value="1"/>
</dbReference>
<reference evidence="10" key="1">
    <citation type="journal article" date="2011" name="Nat. Commun.">
        <title>Effector diversification within compartments of the Leptosphaeria maculans genome affected by Repeat-Induced Point mutations.</title>
        <authorList>
            <person name="Rouxel T."/>
            <person name="Grandaubert J."/>
            <person name="Hane J.K."/>
            <person name="Hoede C."/>
            <person name="van de Wouw A.P."/>
            <person name="Couloux A."/>
            <person name="Dominguez V."/>
            <person name="Anthouard V."/>
            <person name="Bally P."/>
            <person name="Bourras S."/>
            <person name="Cozijnsen A.J."/>
            <person name="Ciuffetti L.M."/>
            <person name="Degrave A."/>
            <person name="Dilmaghani A."/>
            <person name="Duret L."/>
            <person name="Fudal I."/>
            <person name="Goodwin S.B."/>
            <person name="Gout L."/>
            <person name="Glaser N."/>
            <person name="Linglin J."/>
            <person name="Kema G.H.J."/>
            <person name="Lapalu N."/>
            <person name="Lawrence C.B."/>
            <person name="May K."/>
            <person name="Meyer M."/>
            <person name="Ollivier B."/>
            <person name="Poulain J."/>
            <person name="Schoch C.L."/>
            <person name="Simon A."/>
            <person name="Spatafora J.W."/>
            <person name="Stachowiak A."/>
            <person name="Turgeon B.G."/>
            <person name="Tyler B.M."/>
            <person name="Vincent D."/>
            <person name="Weissenbach J."/>
            <person name="Amselem J."/>
            <person name="Quesneville H."/>
            <person name="Oliver R.P."/>
            <person name="Wincker P."/>
            <person name="Balesdent M.-H."/>
            <person name="Howlett B.J."/>
        </authorList>
    </citation>
    <scope>NUCLEOTIDE SEQUENCE [LARGE SCALE GENOMIC DNA]</scope>
    <source>
        <strain evidence="10">JN3 / isolate v23.1.3 / race Av1-4-5-6-7-8</strain>
    </source>
</reference>
<dbReference type="Gene3D" id="3.40.50.2300">
    <property type="match status" value="1"/>
</dbReference>
<feature type="region of interest" description="Disordered" evidence="6">
    <location>
        <begin position="882"/>
        <end position="908"/>
    </location>
</feature>
<dbReference type="Proteomes" id="UP000002668">
    <property type="component" value="Genome"/>
</dbReference>